<dbReference type="AlphaFoldDB" id="A0A7S0TZV6"/>
<dbReference type="SUPFAM" id="SSF56112">
    <property type="entry name" value="Protein kinase-like (PK-like)"/>
    <property type="match status" value="1"/>
</dbReference>
<dbReference type="Gene3D" id="1.25.10.10">
    <property type="entry name" value="Leucine-rich Repeat Variant"/>
    <property type="match status" value="4"/>
</dbReference>
<protein>
    <recommendedName>
        <fullName evidence="8">Protein kinase domain-containing protein</fullName>
    </recommendedName>
</protein>
<dbReference type="EMBL" id="HBFK01024886">
    <property type="protein sequence ID" value="CAD8748795.1"/>
    <property type="molecule type" value="Transcribed_RNA"/>
</dbReference>
<keyword evidence="2" id="KW-0391">Immunity</keyword>
<sequence length="1097" mass="117736">MSSFSVVEWGVPEVCEWMETFRGKFGPKTDIYIQMVQNEDVDGDILADLTDQALLQLGVASFGHRHYLLKMIAQLKGVKPLAGVSQGGSSTPSSSNRMGSVQEGPLQPVNDFPSSQSHTQPVPGVSGGSMPPPMTPMSRASGRMQGGPAAQPRFGLPQGGGPHVPVSSAPAVSAPYMSNFSFQDYNKGANSMSRAAMPRLHTSTPRIHESKVVIGRKIGSGSVGNVYAGTFEEHPVAIKQQRMDSGPPDAKALQEFEIEVGKMTAVNHPCIVRCYGMLEPTPGIVLELVDGGSLFHILHAKRDESFNNYQLRLPWPVRMRYILDSMYGLRAVHMAGMIHGDFKTLNMLVGPDHRVKVADFGLSKCIGTLTVIPGTKTITGTPQYMAPEIMQSLPQSMRVDLYSVAVVMWEVLTGQIPWFGMDIVQIIQQVTMKANETHFPPPGRPQLQNHHVLSAPVGYIKLMNEAWAQNPNDRPTTDTCVQVLESIHQSHGMYPFREKQDGPLKYQMPKHTAAPVQPHQQHQQQQQHQQHSPSMAPAVHRGKTPRISTADIPASSAAVPAGTLTKIPAHFEKLLESPMGAPVVPTNQWMPREGGLNPPPIFLAVGGMEMLIDMMHEAKDDGSKAQGASAVFEACANNPGNQTTLANAQGQGMHVMVALLKNGTPELKSKAAQAIAAACGSNAENRTAVVQAGGIQLLISLLNSNNVTMQENVANALANVIKLRLCDSGEQPVDQESVEFEGLRQLMLHGGVQALMRAMKEGSPRVKEAATAAMANAMEFSSENRKTFQEAGGIQFVLDLLKGGDPHAQENATTALWNSMVDNEDACTQVVQLGGISLLVQQVLAGTEVGQELAAGAIWKACASDPSIKDGVRIAIPGLVQLLLTGTPGAKEHAAGAIRSACVNSLKNKEELNKCGGVEALLSLIRDGSPRVGEQAGAALANAMANCEINQITAAQNGGMAILVSVLDREHENCSEMVGCCVTALRNICVGNKERQEELGQLDGIRKLIACIPQDREAIDSKKMLMTSYVLGTLWKSSTSCEANREVIRAHFMDGLQNLMTGERFSADVKSGAAAVIQMLSSNGTSSPPEPQKPADL</sequence>
<dbReference type="SMART" id="SM00185">
    <property type="entry name" value="ARM"/>
    <property type="match status" value="9"/>
</dbReference>
<accession>A0A7S0TZV6</accession>
<feature type="domain" description="SAM" evidence="6">
    <location>
        <begin position="9"/>
        <end position="78"/>
    </location>
</feature>
<dbReference type="Gene3D" id="1.10.510.10">
    <property type="entry name" value="Transferase(Phosphotransferase) domain 1"/>
    <property type="match status" value="1"/>
</dbReference>
<feature type="domain" description="Protein kinase" evidence="5">
    <location>
        <begin position="212"/>
        <end position="494"/>
    </location>
</feature>
<name>A0A7S0TZV6_HEMAN</name>
<dbReference type="PANTHER" id="PTHR44329:SF289">
    <property type="entry name" value="SERINE_THREONINE-PROTEIN KINASE VIK"/>
    <property type="match status" value="1"/>
</dbReference>
<gene>
    <name evidence="7" type="ORF">HAND1043_LOCUS15292</name>
</gene>
<dbReference type="PROSITE" id="PS50011">
    <property type="entry name" value="PROTEIN_KINASE_DOM"/>
    <property type="match status" value="1"/>
</dbReference>
<dbReference type="Pfam" id="PF00514">
    <property type="entry name" value="Arm"/>
    <property type="match status" value="2"/>
</dbReference>
<evidence type="ECO:0000256" key="1">
    <source>
        <dbReference type="ARBA" id="ARBA00022588"/>
    </source>
</evidence>
<dbReference type="InterPro" id="IPR000719">
    <property type="entry name" value="Prot_kinase_dom"/>
</dbReference>
<feature type="region of interest" description="Disordered" evidence="4">
    <location>
        <begin position="509"/>
        <end position="543"/>
    </location>
</feature>
<dbReference type="Pfam" id="PF00536">
    <property type="entry name" value="SAM_1"/>
    <property type="match status" value="1"/>
</dbReference>
<evidence type="ECO:0008006" key="8">
    <source>
        <dbReference type="Google" id="ProtNLM"/>
    </source>
</evidence>
<evidence type="ECO:0000256" key="4">
    <source>
        <dbReference type="SAM" id="MobiDB-lite"/>
    </source>
</evidence>
<dbReference type="SUPFAM" id="SSF48371">
    <property type="entry name" value="ARM repeat"/>
    <property type="match status" value="2"/>
</dbReference>
<dbReference type="GO" id="GO:0045087">
    <property type="term" value="P:innate immune response"/>
    <property type="evidence" value="ECO:0007669"/>
    <property type="project" value="UniProtKB-KW"/>
</dbReference>
<evidence type="ECO:0000313" key="7">
    <source>
        <dbReference type="EMBL" id="CAD8748795.1"/>
    </source>
</evidence>
<dbReference type="PROSITE" id="PS50105">
    <property type="entry name" value="SAM_DOMAIN"/>
    <property type="match status" value="1"/>
</dbReference>
<evidence type="ECO:0000259" key="5">
    <source>
        <dbReference type="PROSITE" id="PS50011"/>
    </source>
</evidence>
<dbReference type="InterPro" id="IPR011009">
    <property type="entry name" value="Kinase-like_dom_sf"/>
</dbReference>
<keyword evidence="3" id="KW-0520">NAD</keyword>
<dbReference type="GO" id="GO:0004674">
    <property type="term" value="F:protein serine/threonine kinase activity"/>
    <property type="evidence" value="ECO:0007669"/>
    <property type="project" value="TreeGrafter"/>
</dbReference>
<dbReference type="InterPro" id="IPR016024">
    <property type="entry name" value="ARM-type_fold"/>
</dbReference>
<dbReference type="InterPro" id="IPR051681">
    <property type="entry name" value="Ser/Thr_Kinases-Pseudokinases"/>
</dbReference>
<dbReference type="InterPro" id="IPR000225">
    <property type="entry name" value="Armadillo"/>
</dbReference>
<feature type="compositionally biased region" description="Low complexity" evidence="4">
    <location>
        <begin position="517"/>
        <end position="531"/>
    </location>
</feature>
<organism evidence="7">
    <name type="scientific">Hemiselmis andersenii</name>
    <name type="common">Cryptophyte alga</name>
    <dbReference type="NCBI Taxonomy" id="464988"/>
    <lineage>
        <taxon>Eukaryota</taxon>
        <taxon>Cryptophyceae</taxon>
        <taxon>Cryptomonadales</taxon>
        <taxon>Hemiselmidaceae</taxon>
        <taxon>Hemiselmis</taxon>
    </lineage>
</organism>
<dbReference type="InterPro" id="IPR008271">
    <property type="entry name" value="Ser/Thr_kinase_AS"/>
</dbReference>
<feature type="compositionally biased region" description="Low complexity" evidence="4">
    <location>
        <begin position="83"/>
        <end position="100"/>
    </location>
</feature>
<evidence type="ECO:0000256" key="3">
    <source>
        <dbReference type="ARBA" id="ARBA00023027"/>
    </source>
</evidence>
<feature type="region of interest" description="Disordered" evidence="4">
    <location>
        <begin position="81"/>
        <end position="149"/>
    </location>
</feature>
<proteinExistence type="predicted"/>
<dbReference type="InterPro" id="IPR001660">
    <property type="entry name" value="SAM"/>
</dbReference>
<keyword evidence="1" id="KW-0399">Innate immunity</keyword>
<dbReference type="InterPro" id="IPR011989">
    <property type="entry name" value="ARM-like"/>
</dbReference>
<dbReference type="Pfam" id="PF00069">
    <property type="entry name" value="Pkinase"/>
    <property type="match status" value="1"/>
</dbReference>
<dbReference type="CDD" id="cd09487">
    <property type="entry name" value="SAM_superfamily"/>
    <property type="match status" value="1"/>
</dbReference>
<reference evidence="7" key="1">
    <citation type="submission" date="2021-01" db="EMBL/GenBank/DDBJ databases">
        <authorList>
            <person name="Corre E."/>
            <person name="Pelletier E."/>
            <person name="Niang G."/>
            <person name="Scheremetjew M."/>
            <person name="Finn R."/>
            <person name="Kale V."/>
            <person name="Holt S."/>
            <person name="Cochrane G."/>
            <person name="Meng A."/>
            <person name="Brown T."/>
            <person name="Cohen L."/>
        </authorList>
    </citation>
    <scope>NUCLEOTIDE SEQUENCE</scope>
    <source>
        <strain evidence="7">CCMP441</strain>
    </source>
</reference>
<dbReference type="PROSITE" id="PS00108">
    <property type="entry name" value="PROTEIN_KINASE_ST"/>
    <property type="match status" value="1"/>
</dbReference>
<evidence type="ECO:0000259" key="6">
    <source>
        <dbReference type="PROSITE" id="PS50105"/>
    </source>
</evidence>
<dbReference type="SUPFAM" id="SSF47769">
    <property type="entry name" value="SAM/Pointed domain"/>
    <property type="match status" value="1"/>
</dbReference>
<dbReference type="InterPro" id="IPR013761">
    <property type="entry name" value="SAM/pointed_sf"/>
</dbReference>
<dbReference type="GO" id="GO:0005524">
    <property type="term" value="F:ATP binding"/>
    <property type="evidence" value="ECO:0007669"/>
    <property type="project" value="InterPro"/>
</dbReference>
<evidence type="ECO:0000256" key="2">
    <source>
        <dbReference type="ARBA" id="ARBA00022859"/>
    </source>
</evidence>
<dbReference type="SMART" id="SM00454">
    <property type="entry name" value="SAM"/>
    <property type="match status" value="1"/>
</dbReference>
<dbReference type="Gene3D" id="1.10.150.50">
    <property type="entry name" value="Transcription Factor, Ets-1"/>
    <property type="match status" value="1"/>
</dbReference>
<dbReference type="PANTHER" id="PTHR44329">
    <property type="entry name" value="SERINE/THREONINE-PROTEIN KINASE TNNI3K-RELATED"/>
    <property type="match status" value="1"/>
</dbReference>
<dbReference type="Gene3D" id="3.30.200.20">
    <property type="entry name" value="Phosphorylase Kinase, domain 1"/>
    <property type="match status" value="1"/>
</dbReference>